<accession>A0A2T3HI78</accession>
<dbReference type="CDD" id="cd24032">
    <property type="entry name" value="ASKHA_NBD_TsaB"/>
    <property type="match status" value="1"/>
</dbReference>
<gene>
    <name evidence="2" type="primary">tsaB</name>
    <name evidence="2" type="ORF">C7T94_15240</name>
</gene>
<feature type="domain" description="Gcp-like" evidence="1">
    <location>
        <begin position="34"/>
        <end position="154"/>
    </location>
</feature>
<dbReference type="InterPro" id="IPR043129">
    <property type="entry name" value="ATPase_NBD"/>
</dbReference>
<dbReference type="PANTHER" id="PTHR11735">
    <property type="entry name" value="TRNA N6-ADENOSINE THREONYLCARBAMOYLTRANSFERASE"/>
    <property type="match status" value="1"/>
</dbReference>
<dbReference type="GO" id="GO:0005829">
    <property type="term" value="C:cytosol"/>
    <property type="evidence" value="ECO:0007669"/>
    <property type="project" value="TreeGrafter"/>
</dbReference>
<name>A0A2T3HI78_9SPHI</name>
<dbReference type="SUPFAM" id="SSF53067">
    <property type="entry name" value="Actin-like ATPase domain"/>
    <property type="match status" value="2"/>
</dbReference>
<dbReference type="RefSeq" id="WP_107216277.1">
    <property type="nucleotide sequence ID" value="NZ_KZ686270.1"/>
</dbReference>
<evidence type="ECO:0000313" key="3">
    <source>
        <dbReference type="Proteomes" id="UP000240912"/>
    </source>
</evidence>
<evidence type="ECO:0000259" key="1">
    <source>
        <dbReference type="Pfam" id="PF00814"/>
    </source>
</evidence>
<sequence length="229" mass="24761">MSVKLLQIETATKVCSVAISIDGETRFLREEEGQNLHASRLTPLISGLMEEAGLKFGDLHAVAVSKGPGSYTGLRIGVSTAKGLCFAADIPLIAIETLQMMASGYASEAPGAAWVCPMIDARRMEVYTALFDGTGARLKETAAKIIDEESFRTALAAQNLVFLGDGAEKCRAVLNHPNAQFVSGNFNSAAHMSALAFTAWREQTFEDVAYFEPFYLKDFVVTPSKKKLL</sequence>
<dbReference type="GO" id="GO:0002949">
    <property type="term" value="P:tRNA threonylcarbamoyladenosine modification"/>
    <property type="evidence" value="ECO:0007669"/>
    <property type="project" value="InterPro"/>
</dbReference>
<dbReference type="OrthoDB" id="9784166at2"/>
<dbReference type="InterPro" id="IPR022496">
    <property type="entry name" value="T6A_TsaB"/>
</dbReference>
<dbReference type="EMBL" id="PYLS01000006">
    <property type="protein sequence ID" value="PST82156.1"/>
    <property type="molecule type" value="Genomic_DNA"/>
</dbReference>
<dbReference type="AlphaFoldDB" id="A0A2T3HI78"/>
<dbReference type="GO" id="GO:0016740">
    <property type="term" value="F:transferase activity"/>
    <property type="evidence" value="ECO:0007669"/>
    <property type="project" value="UniProtKB-KW"/>
</dbReference>
<dbReference type="InterPro" id="IPR000905">
    <property type="entry name" value="Gcp-like_dom"/>
</dbReference>
<organism evidence="2 3">
    <name type="scientific">Pedobacter yulinensis</name>
    <dbReference type="NCBI Taxonomy" id="2126353"/>
    <lineage>
        <taxon>Bacteria</taxon>
        <taxon>Pseudomonadati</taxon>
        <taxon>Bacteroidota</taxon>
        <taxon>Sphingobacteriia</taxon>
        <taxon>Sphingobacteriales</taxon>
        <taxon>Sphingobacteriaceae</taxon>
        <taxon>Pedobacter</taxon>
    </lineage>
</organism>
<evidence type="ECO:0000313" key="2">
    <source>
        <dbReference type="EMBL" id="PST82156.1"/>
    </source>
</evidence>
<proteinExistence type="predicted"/>
<comment type="caution">
    <text evidence="2">The sequence shown here is derived from an EMBL/GenBank/DDBJ whole genome shotgun (WGS) entry which is preliminary data.</text>
</comment>
<dbReference type="Proteomes" id="UP000240912">
    <property type="component" value="Unassembled WGS sequence"/>
</dbReference>
<reference evidence="2 3" key="1">
    <citation type="submission" date="2018-03" db="EMBL/GenBank/DDBJ databases">
        <authorList>
            <person name="Keele B.F."/>
        </authorList>
    </citation>
    <scope>NUCLEOTIDE SEQUENCE [LARGE SCALE GENOMIC DNA]</scope>
    <source>
        <strain evidence="2 3">YL28-9</strain>
    </source>
</reference>
<dbReference type="NCBIfam" id="TIGR03725">
    <property type="entry name" value="T6A_YeaZ"/>
    <property type="match status" value="1"/>
</dbReference>
<protein>
    <submittedName>
        <fullName evidence="2">tRNA (Adenosine(37)-N6)-threonylcarbamoyltransferase complex dimerization subunit type 1 TsaB</fullName>
    </submittedName>
</protein>
<keyword evidence="2" id="KW-0808">Transferase</keyword>
<dbReference type="Pfam" id="PF00814">
    <property type="entry name" value="TsaD"/>
    <property type="match status" value="1"/>
</dbReference>
<dbReference type="PANTHER" id="PTHR11735:SF11">
    <property type="entry name" value="TRNA THREONYLCARBAMOYLADENOSINE BIOSYNTHESIS PROTEIN TSAB"/>
    <property type="match status" value="1"/>
</dbReference>
<dbReference type="Gene3D" id="3.30.420.40">
    <property type="match status" value="2"/>
</dbReference>
<keyword evidence="3" id="KW-1185">Reference proteome</keyword>